<accession>A0AA34RCH0</accession>
<proteinExistence type="inferred from homology"/>
<gene>
    <name evidence="17" type="primary">ribD</name>
    <name evidence="17" type="ordered locus">G5S_0170</name>
</gene>
<dbReference type="InterPro" id="IPR002734">
    <property type="entry name" value="RibDG_C"/>
</dbReference>
<dbReference type="PROSITE" id="PS00903">
    <property type="entry name" value="CYT_DCMP_DEAMINASES_1"/>
    <property type="match status" value="1"/>
</dbReference>
<comment type="function">
    <text evidence="1 12">Converts 2,5-diamino-6-(ribosylamino)-4(3h)-pyrimidinone 5'-phosphate into 5-amino-6-(ribosylamino)-2,4(1h,3h)-pyrimidinedione 5'-phosphate.</text>
</comment>
<dbReference type="InterPro" id="IPR011549">
    <property type="entry name" value="RibD_C"/>
</dbReference>
<dbReference type="GO" id="GO:0008703">
    <property type="term" value="F:5-amino-6-(5-phosphoribosylamino)uracil reductase activity"/>
    <property type="evidence" value="ECO:0007669"/>
    <property type="project" value="UniProtKB-EC"/>
</dbReference>
<comment type="pathway">
    <text evidence="2 12">Cofactor biosynthesis; riboflavin biosynthesis; 5-amino-6-(D-ribitylamino)uracil from GTP: step 2/4.</text>
</comment>
<comment type="catalytic activity">
    <reaction evidence="12">
        <text>5-amino-6-(5-phospho-D-ribitylamino)uracil + NADP(+) = 5-amino-6-(5-phospho-D-ribosylamino)uracil + NADPH + H(+)</text>
        <dbReference type="Rhea" id="RHEA:17845"/>
        <dbReference type="ChEBI" id="CHEBI:15378"/>
        <dbReference type="ChEBI" id="CHEBI:57783"/>
        <dbReference type="ChEBI" id="CHEBI:58349"/>
        <dbReference type="ChEBI" id="CHEBI:58421"/>
        <dbReference type="ChEBI" id="CHEBI:58453"/>
        <dbReference type="EC" id="1.1.1.193"/>
    </reaction>
</comment>
<feature type="binding site" evidence="14">
    <location>
        <position position="300"/>
    </location>
    <ligand>
        <name>substrate</name>
    </ligand>
</feature>
<keyword evidence="9 12" id="KW-0521">NADP</keyword>
<dbReference type="InterPro" id="IPR002125">
    <property type="entry name" value="CMP_dCMP_dom"/>
</dbReference>
<feature type="binding site" evidence="14">
    <location>
        <position position="230"/>
    </location>
    <ligand>
        <name>NADP(+)</name>
        <dbReference type="ChEBI" id="CHEBI:58349"/>
    </ligand>
</feature>
<dbReference type="Pfam" id="PF00383">
    <property type="entry name" value="dCMP_cyt_deam_1"/>
    <property type="match status" value="1"/>
</dbReference>
<dbReference type="RefSeq" id="WP_013712266.1">
    <property type="nucleotide sequence ID" value="NC_015408.1"/>
</dbReference>
<dbReference type="InterPro" id="IPR004794">
    <property type="entry name" value="Eubact_RibD"/>
</dbReference>
<dbReference type="PANTHER" id="PTHR38011:SF7">
    <property type="entry name" value="2,5-DIAMINO-6-RIBOSYLAMINO-4(3H)-PYRIMIDINONE 5'-PHOSPHATE REDUCTASE"/>
    <property type="match status" value="1"/>
</dbReference>
<dbReference type="GO" id="GO:0008270">
    <property type="term" value="F:zinc ion binding"/>
    <property type="evidence" value="ECO:0007669"/>
    <property type="project" value="InterPro"/>
</dbReference>
<organism evidence="17 18">
    <name type="scientific">Chlamydia pecorum (strain ATCC VR-628 / DSM 29919 / E58)</name>
    <name type="common">Chlamydophila pecorum</name>
    <dbReference type="NCBI Taxonomy" id="331635"/>
    <lineage>
        <taxon>Bacteria</taxon>
        <taxon>Pseudomonadati</taxon>
        <taxon>Chlamydiota</taxon>
        <taxon>Chlamydiia</taxon>
        <taxon>Chlamydiales</taxon>
        <taxon>Chlamydiaceae</taxon>
        <taxon>Chlamydia/Chlamydophila group</taxon>
        <taxon>Chlamydia</taxon>
    </lineage>
</organism>
<feature type="binding site" evidence="14">
    <location>
        <position position="201"/>
    </location>
    <ligand>
        <name>NADP(+)</name>
        <dbReference type="ChEBI" id="CHEBI:58349"/>
    </ligand>
</feature>
<evidence type="ECO:0000256" key="12">
    <source>
        <dbReference type="PIRNR" id="PIRNR006769"/>
    </source>
</evidence>
<dbReference type="AlphaFoldDB" id="A0AA34RCH0"/>
<evidence type="ECO:0000256" key="11">
    <source>
        <dbReference type="ARBA" id="ARBA00023268"/>
    </source>
</evidence>
<reference evidence="17 18" key="1">
    <citation type="journal article" date="2011" name="J. Bacteriol.">
        <title>Genome sequence of the obligate intracellular animal pathogen Chlamydia pecorum E58.</title>
        <authorList>
            <person name="Mojica S."/>
            <person name="Huot Creasy H."/>
            <person name="Daugherty S."/>
            <person name="Read T.D."/>
            <person name="Kim T."/>
            <person name="Kaltenboeck B."/>
            <person name="Bavoil P."/>
            <person name="Myers G.S."/>
        </authorList>
    </citation>
    <scope>NUCLEOTIDE SEQUENCE [LARGE SCALE GENOMIC DNA]</scope>
    <source>
        <strain evidence="17 18">E58</strain>
    </source>
</reference>
<evidence type="ECO:0000256" key="15">
    <source>
        <dbReference type="PIRSR" id="PIRSR006769-3"/>
    </source>
</evidence>
<evidence type="ECO:0000259" key="16">
    <source>
        <dbReference type="PROSITE" id="PS51747"/>
    </source>
</evidence>
<dbReference type="GO" id="GO:0009231">
    <property type="term" value="P:riboflavin biosynthetic process"/>
    <property type="evidence" value="ECO:0007669"/>
    <property type="project" value="UniProtKB-KW"/>
</dbReference>
<evidence type="ECO:0000256" key="1">
    <source>
        <dbReference type="ARBA" id="ARBA00002151"/>
    </source>
</evidence>
<feature type="binding site" evidence="14">
    <location>
        <position position="212"/>
    </location>
    <ligand>
        <name>substrate</name>
    </ligand>
</feature>
<feature type="active site" description="Proton donor" evidence="13">
    <location>
        <position position="57"/>
    </location>
</feature>
<dbReference type="Gene3D" id="3.40.140.10">
    <property type="entry name" value="Cytidine Deaminase, domain 2"/>
    <property type="match status" value="1"/>
</dbReference>
<dbReference type="PIRSF" id="PIRSF006769">
    <property type="entry name" value="RibD"/>
    <property type="match status" value="1"/>
</dbReference>
<dbReference type="NCBIfam" id="TIGR00326">
    <property type="entry name" value="eubact_ribD"/>
    <property type="match status" value="1"/>
</dbReference>
<feature type="binding site" evidence="14">
    <location>
        <position position="209"/>
    </location>
    <ligand>
        <name>substrate</name>
    </ligand>
</feature>
<evidence type="ECO:0000256" key="5">
    <source>
        <dbReference type="ARBA" id="ARBA00007417"/>
    </source>
</evidence>
<dbReference type="InterPro" id="IPR024072">
    <property type="entry name" value="DHFR-like_dom_sf"/>
</dbReference>
<dbReference type="Proteomes" id="UP000008305">
    <property type="component" value="Chromosome"/>
</dbReference>
<feature type="binding site" evidence="15">
    <location>
        <position position="80"/>
    </location>
    <ligand>
        <name>Zn(2+)</name>
        <dbReference type="ChEBI" id="CHEBI:29105"/>
        <note>catalytic</note>
    </ligand>
</feature>
<keyword evidence="11" id="KW-0511">Multifunctional enzyme</keyword>
<dbReference type="NCBIfam" id="TIGR00227">
    <property type="entry name" value="ribD_Cterm"/>
    <property type="match status" value="1"/>
</dbReference>
<protein>
    <recommendedName>
        <fullName evidence="12">Riboflavin biosynthesis protein RibD</fullName>
    </recommendedName>
    <domain>
        <recommendedName>
            <fullName evidence="12">Diaminohydroxyphosphoribosylaminopyrimidine deaminase</fullName>
            <shortName evidence="12">DRAP deaminase</shortName>
            <ecNumber evidence="12">3.5.4.26</ecNumber>
        </recommendedName>
        <alternativeName>
            <fullName evidence="12">Riboflavin-specific deaminase</fullName>
        </alternativeName>
    </domain>
    <domain>
        <recommendedName>
            <fullName evidence="12">5-amino-6-(5-phosphoribosylamino)uracil reductase</fullName>
            <ecNumber evidence="12">1.1.1.193</ecNumber>
        </recommendedName>
        <alternativeName>
            <fullName evidence="12">HTP reductase</fullName>
        </alternativeName>
    </domain>
</protein>
<comment type="similarity">
    <text evidence="4 12">In the N-terminal section; belongs to the cytidine and deoxycytidylate deaminase family.</text>
</comment>
<dbReference type="GO" id="GO:0050661">
    <property type="term" value="F:NADP binding"/>
    <property type="evidence" value="ECO:0007669"/>
    <property type="project" value="InterPro"/>
</dbReference>
<dbReference type="PANTHER" id="PTHR38011">
    <property type="entry name" value="DIHYDROFOLATE REDUCTASE FAMILY PROTEIN (AFU_ORTHOLOGUE AFUA_8G06820)"/>
    <property type="match status" value="1"/>
</dbReference>
<dbReference type="InterPro" id="IPR016193">
    <property type="entry name" value="Cytidine_deaminase-like"/>
</dbReference>
<name>A0AA34RCH0_CHLPE</name>
<keyword evidence="6 12" id="KW-0686">Riboflavin biosynthesis</keyword>
<dbReference type="Pfam" id="PF01872">
    <property type="entry name" value="RibD_C"/>
    <property type="match status" value="1"/>
</dbReference>
<evidence type="ECO:0000256" key="8">
    <source>
        <dbReference type="ARBA" id="ARBA00022833"/>
    </source>
</evidence>
<keyword evidence="18" id="KW-1185">Reference proteome</keyword>
<comment type="similarity">
    <text evidence="5 12">In the C-terminal section; belongs to the HTP reductase family.</text>
</comment>
<comment type="catalytic activity">
    <reaction evidence="12">
        <text>2,5-diamino-6-hydroxy-4-(5-phosphoribosylamino)-pyrimidine + H2O + H(+) = 5-amino-6-(5-phospho-D-ribosylamino)uracil + NH4(+)</text>
        <dbReference type="Rhea" id="RHEA:21868"/>
        <dbReference type="ChEBI" id="CHEBI:15377"/>
        <dbReference type="ChEBI" id="CHEBI:15378"/>
        <dbReference type="ChEBI" id="CHEBI:28938"/>
        <dbReference type="ChEBI" id="CHEBI:58453"/>
        <dbReference type="ChEBI" id="CHEBI:58614"/>
        <dbReference type="EC" id="3.5.4.26"/>
    </reaction>
</comment>
<dbReference type="KEGG" id="cpm:G5S_0170"/>
<dbReference type="InterPro" id="IPR016192">
    <property type="entry name" value="APOBEC/CMP_deaminase_Zn-bd"/>
</dbReference>
<comment type="cofactor">
    <cofactor evidence="12 15">
        <name>Zn(2+)</name>
        <dbReference type="ChEBI" id="CHEBI:29105"/>
    </cofactor>
    <text evidence="12 15">Binds 1 zinc ion.</text>
</comment>
<evidence type="ECO:0000256" key="6">
    <source>
        <dbReference type="ARBA" id="ARBA00022619"/>
    </source>
</evidence>
<comment type="pathway">
    <text evidence="3 12">Cofactor biosynthesis; riboflavin biosynthesis; 5-amino-6-(D-ribitylamino)uracil from GTP: step 3/4.</text>
</comment>
<dbReference type="CDD" id="cd01284">
    <property type="entry name" value="Riboflavin_deaminase-reductase"/>
    <property type="match status" value="1"/>
</dbReference>
<feature type="binding site" evidence="14">
    <location>
        <position position="189"/>
    </location>
    <ligand>
        <name>substrate</name>
    </ligand>
</feature>
<evidence type="ECO:0000256" key="9">
    <source>
        <dbReference type="ARBA" id="ARBA00022857"/>
    </source>
</evidence>
<feature type="binding site" evidence="15">
    <location>
        <position position="55"/>
    </location>
    <ligand>
        <name>Zn(2+)</name>
        <dbReference type="ChEBI" id="CHEBI:29105"/>
        <note>catalytic</note>
    </ligand>
</feature>
<feature type="binding site" evidence="14">
    <location>
        <position position="205"/>
    </location>
    <ligand>
        <name>NADP(+)</name>
        <dbReference type="ChEBI" id="CHEBI:58349"/>
    </ligand>
</feature>
<dbReference type="PROSITE" id="PS51747">
    <property type="entry name" value="CYT_DCMP_DEAMINASES_2"/>
    <property type="match status" value="1"/>
</dbReference>
<feature type="binding site" evidence="14">
    <location>
        <position position="159"/>
    </location>
    <ligand>
        <name>NADP(+)</name>
        <dbReference type="ChEBI" id="CHEBI:58349"/>
    </ligand>
</feature>
<dbReference type="EMBL" id="CP002608">
    <property type="protein sequence ID" value="AEB41188.1"/>
    <property type="molecule type" value="Genomic_DNA"/>
</dbReference>
<keyword evidence="12" id="KW-0378">Hydrolase</keyword>
<dbReference type="SUPFAM" id="SSF53597">
    <property type="entry name" value="Dihydrofolate reductase-like"/>
    <property type="match status" value="1"/>
</dbReference>
<dbReference type="SUPFAM" id="SSF53927">
    <property type="entry name" value="Cytidine deaminase-like"/>
    <property type="match status" value="1"/>
</dbReference>
<feature type="binding site" evidence="14">
    <location>
        <position position="173"/>
    </location>
    <ligand>
        <name>substrate</name>
    </ligand>
</feature>
<dbReference type="GO" id="GO:0008835">
    <property type="term" value="F:diaminohydroxyphosphoribosylaminopyrimidine deaminase activity"/>
    <property type="evidence" value="ECO:0007669"/>
    <property type="project" value="UniProtKB-EC"/>
</dbReference>
<feature type="binding site" evidence="14">
    <location>
        <position position="175"/>
    </location>
    <ligand>
        <name>NADP(+)</name>
        <dbReference type="ChEBI" id="CHEBI:58349"/>
    </ligand>
</feature>
<evidence type="ECO:0000256" key="14">
    <source>
        <dbReference type="PIRSR" id="PIRSR006769-2"/>
    </source>
</evidence>
<evidence type="ECO:0000256" key="7">
    <source>
        <dbReference type="ARBA" id="ARBA00022723"/>
    </source>
</evidence>
<evidence type="ECO:0000256" key="13">
    <source>
        <dbReference type="PIRSR" id="PIRSR006769-1"/>
    </source>
</evidence>
<sequence length="372" mass="41034">MEDFSEQQQLFMRRAIEIGERGRITTPPNPWVGCVLVKNGKILSEGYHEYPGGPHAEEIAIRKAHVSLEGAQVYLSLEPCSHYGKQPPCTDLLIKHRVAEVFIALKDPDCRVSGKGIESLKNVGIRVHVGLEEARARKSLQPYLYQRSSCSPWVVLKSAASIDGQVADRNSQSQWITCPEARHDVGFIRACSQAVIVGAGTVIADNPKLTARRASGELYARQPLRIVLDSSGRVPKESQVFHLGGEVLYVTTKRCPSQHLQYLEALGVEIACVKASSSGVDLHEVMRLLANKHFLQVLVEGGATVHTEFLKHHLANAIILYYGPKILGDQKKPLFKELGDCLHTAQAVLPLSADFVGNSLKVFWEIPLKKQG</sequence>
<evidence type="ECO:0000313" key="17">
    <source>
        <dbReference type="EMBL" id="AEB41188.1"/>
    </source>
</evidence>
<dbReference type="EC" id="1.1.1.193" evidence="12"/>
<dbReference type="InterPro" id="IPR050765">
    <property type="entry name" value="Riboflavin_Biosynth_HTPR"/>
</dbReference>
<feature type="domain" description="CMP/dCMP-type deaminase" evidence="16">
    <location>
        <begin position="6"/>
        <end position="128"/>
    </location>
</feature>
<dbReference type="EC" id="3.5.4.26" evidence="12"/>
<keyword evidence="7 12" id="KW-0479">Metal-binding</keyword>
<keyword evidence="10 12" id="KW-0560">Oxidoreductase</keyword>
<evidence type="ECO:0000256" key="10">
    <source>
        <dbReference type="ARBA" id="ARBA00023002"/>
    </source>
</evidence>
<evidence type="ECO:0000256" key="3">
    <source>
        <dbReference type="ARBA" id="ARBA00004910"/>
    </source>
</evidence>
<evidence type="ECO:0000256" key="4">
    <source>
        <dbReference type="ARBA" id="ARBA00005259"/>
    </source>
</evidence>
<dbReference type="Gene3D" id="3.40.430.10">
    <property type="entry name" value="Dihydrofolate Reductase, subunit A"/>
    <property type="match status" value="1"/>
</dbReference>
<keyword evidence="8 12" id="KW-0862">Zinc</keyword>
<feature type="binding site" evidence="15">
    <location>
        <position position="89"/>
    </location>
    <ligand>
        <name>Zn(2+)</name>
        <dbReference type="ChEBI" id="CHEBI:29105"/>
        <note>catalytic</note>
    </ligand>
</feature>
<evidence type="ECO:0000313" key="18">
    <source>
        <dbReference type="Proteomes" id="UP000008305"/>
    </source>
</evidence>
<evidence type="ECO:0000256" key="2">
    <source>
        <dbReference type="ARBA" id="ARBA00004882"/>
    </source>
</evidence>